<name>A0A515MHB0_9CAUD</name>
<proteinExistence type="predicted"/>
<accession>A0A515MHB0</accession>
<dbReference type="Proteomes" id="UP000320841">
    <property type="component" value="Segment"/>
</dbReference>
<dbReference type="GeneID" id="55618679"/>
<gene>
    <name evidence="1" type="primary">47</name>
    <name evidence="1" type="ORF">SEA_SLEEPYHEAD_47</name>
</gene>
<sequence>MSELDAEGIAFWVAENMPQKPGFGKWQPATKLLTTNEAKVQDLATAYFEIADPDDDLAMIHLIAQRDPNYRRDNDNDDRVS</sequence>
<dbReference type="RefSeq" id="YP_009848261.1">
    <property type="nucleotide sequence ID" value="NC_048782.1"/>
</dbReference>
<protein>
    <submittedName>
        <fullName evidence="1">Uncharacterized protein</fullName>
    </submittedName>
</protein>
<reference evidence="1 2" key="1">
    <citation type="submission" date="2019-05" db="EMBL/GenBank/DDBJ databases">
        <authorList>
            <person name="Andrick R."/>
            <person name="Dugal D."/>
            <person name="Kinney M."/>
            <person name="Taplin D."/>
            <person name="Molloy S.D."/>
            <person name="Garlena R.A."/>
            <person name="Russell D.A."/>
            <person name="Pope W.H."/>
            <person name="Jacobs-Sera D."/>
            <person name="Hatfull G.F."/>
        </authorList>
    </citation>
    <scope>NUCLEOTIDE SEQUENCE [LARGE SCALE GENOMIC DNA]</scope>
</reference>
<dbReference type="KEGG" id="vg:55618679"/>
<evidence type="ECO:0000313" key="2">
    <source>
        <dbReference type="Proteomes" id="UP000320841"/>
    </source>
</evidence>
<keyword evidence="2" id="KW-1185">Reference proteome</keyword>
<evidence type="ECO:0000313" key="1">
    <source>
        <dbReference type="EMBL" id="QDM56062.1"/>
    </source>
</evidence>
<organism evidence="1 2">
    <name type="scientific">Rhodococcus phage Sleepyhead</name>
    <dbReference type="NCBI Taxonomy" id="2591131"/>
    <lineage>
        <taxon>Viruses</taxon>
        <taxon>Duplodnaviria</taxon>
        <taxon>Heunggongvirae</taxon>
        <taxon>Uroviricota</taxon>
        <taxon>Caudoviricetes</taxon>
        <taxon>Sleepyheadvirus</taxon>
        <taxon>Sleepyheadvirus sleepyhead</taxon>
    </lineage>
</organism>
<dbReference type="EMBL" id="MK967380">
    <property type="protein sequence ID" value="QDM56062.1"/>
    <property type="molecule type" value="Genomic_DNA"/>
</dbReference>